<dbReference type="GO" id="GO:0016887">
    <property type="term" value="F:ATP hydrolysis activity"/>
    <property type="evidence" value="ECO:0007669"/>
    <property type="project" value="InterPro"/>
</dbReference>
<dbReference type="SMART" id="SM00382">
    <property type="entry name" value="AAA"/>
    <property type="match status" value="1"/>
</dbReference>
<dbReference type="Proteomes" id="UP000251869">
    <property type="component" value="Unassembled WGS sequence"/>
</dbReference>
<gene>
    <name evidence="15" type="ORF">DP119_11025</name>
</gene>
<keyword evidence="5" id="KW-0547">Nucleotide-binding</keyword>
<feature type="domain" description="Peptidase C39" evidence="14">
    <location>
        <begin position="10"/>
        <end position="129"/>
    </location>
</feature>
<dbReference type="GO" id="GO:0015421">
    <property type="term" value="F:ABC-type oligopeptide transporter activity"/>
    <property type="evidence" value="ECO:0007669"/>
    <property type="project" value="TreeGrafter"/>
</dbReference>
<feature type="transmembrane region" description="Helical" evidence="11">
    <location>
        <begin position="158"/>
        <end position="177"/>
    </location>
</feature>
<evidence type="ECO:0000259" key="14">
    <source>
        <dbReference type="PROSITE" id="PS50990"/>
    </source>
</evidence>
<keyword evidence="16" id="KW-1185">Reference proteome</keyword>
<evidence type="ECO:0000256" key="2">
    <source>
        <dbReference type="ARBA" id="ARBA00022448"/>
    </source>
</evidence>
<feature type="transmembrane region" description="Helical" evidence="11">
    <location>
        <begin position="197"/>
        <end position="217"/>
    </location>
</feature>
<dbReference type="SUPFAM" id="SSF90123">
    <property type="entry name" value="ABC transporter transmembrane region"/>
    <property type="match status" value="1"/>
</dbReference>
<evidence type="ECO:0000256" key="6">
    <source>
        <dbReference type="ARBA" id="ARBA00022801"/>
    </source>
</evidence>
<accession>A0A365K3T0</accession>
<dbReference type="CDD" id="cd18555">
    <property type="entry name" value="ABC_6TM_T1SS_like"/>
    <property type="match status" value="1"/>
</dbReference>
<dbReference type="GO" id="GO:0005886">
    <property type="term" value="C:plasma membrane"/>
    <property type="evidence" value="ECO:0007669"/>
    <property type="project" value="UniProtKB-SubCell"/>
</dbReference>
<comment type="subcellular location">
    <subcellularLocation>
        <location evidence="1">Cell membrane</location>
        <topology evidence="1">Multi-pass membrane protein</topology>
    </subcellularLocation>
</comment>
<feature type="domain" description="ABC transmembrane type-1" evidence="13">
    <location>
        <begin position="161"/>
        <end position="442"/>
    </location>
</feature>
<evidence type="ECO:0000256" key="3">
    <source>
        <dbReference type="ARBA" id="ARBA00022475"/>
    </source>
</evidence>
<feature type="transmembrane region" description="Helical" evidence="11">
    <location>
        <begin position="382"/>
        <end position="407"/>
    </location>
</feature>
<dbReference type="InterPro" id="IPR033839">
    <property type="entry name" value="Lacticin_481_peptidase"/>
</dbReference>
<evidence type="ECO:0000256" key="11">
    <source>
        <dbReference type="SAM" id="Phobius"/>
    </source>
</evidence>
<dbReference type="InterPro" id="IPR027417">
    <property type="entry name" value="P-loop_NTPase"/>
</dbReference>
<dbReference type="Pfam" id="PF00664">
    <property type="entry name" value="ABC_membrane"/>
    <property type="match status" value="1"/>
</dbReference>
<comment type="caution">
    <text evidence="15">The sequence shown here is derived from an EMBL/GenBank/DDBJ whole genome shotgun (WGS) entry which is preliminary data.</text>
</comment>
<dbReference type="GO" id="GO:0006508">
    <property type="term" value="P:proteolysis"/>
    <property type="evidence" value="ECO:0007669"/>
    <property type="project" value="InterPro"/>
</dbReference>
<evidence type="ECO:0000313" key="15">
    <source>
        <dbReference type="EMBL" id="RAZ67290.1"/>
    </source>
</evidence>
<keyword evidence="7" id="KW-0788">Thiol protease</keyword>
<dbReference type="InterPro" id="IPR003593">
    <property type="entry name" value="AAA+_ATPase"/>
</dbReference>
<dbReference type="Gene3D" id="1.20.1560.10">
    <property type="entry name" value="ABC transporter type 1, transmembrane domain"/>
    <property type="match status" value="1"/>
</dbReference>
<dbReference type="PROSITE" id="PS00211">
    <property type="entry name" value="ABC_TRANSPORTER_1"/>
    <property type="match status" value="1"/>
</dbReference>
<evidence type="ECO:0000256" key="9">
    <source>
        <dbReference type="ARBA" id="ARBA00022989"/>
    </source>
</evidence>
<dbReference type="CDD" id="cd02425">
    <property type="entry name" value="Peptidase_C39F"/>
    <property type="match status" value="1"/>
</dbReference>
<dbReference type="PANTHER" id="PTHR43394">
    <property type="entry name" value="ATP-DEPENDENT PERMEASE MDL1, MITOCHONDRIAL"/>
    <property type="match status" value="1"/>
</dbReference>
<dbReference type="PANTHER" id="PTHR43394:SF1">
    <property type="entry name" value="ATP-BINDING CASSETTE SUB-FAMILY B MEMBER 10, MITOCHONDRIAL"/>
    <property type="match status" value="1"/>
</dbReference>
<keyword evidence="8" id="KW-0067">ATP-binding</keyword>
<evidence type="ECO:0000256" key="7">
    <source>
        <dbReference type="ARBA" id="ARBA00022807"/>
    </source>
</evidence>
<dbReference type="InterPro" id="IPR039421">
    <property type="entry name" value="Type_1_exporter"/>
</dbReference>
<dbReference type="Gene3D" id="3.40.50.300">
    <property type="entry name" value="P-loop containing nucleotide triphosphate hydrolases"/>
    <property type="match status" value="1"/>
</dbReference>
<dbReference type="InterPro" id="IPR011527">
    <property type="entry name" value="ABC1_TM_dom"/>
</dbReference>
<reference evidence="15 16" key="1">
    <citation type="submission" date="2018-06" db="EMBL/GenBank/DDBJ databases">
        <title>The draft genome sequences of strains SCU63 and S1.</title>
        <authorList>
            <person name="Gan L."/>
        </authorList>
    </citation>
    <scope>NUCLEOTIDE SEQUENCE [LARGE SCALE GENOMIC DNA]</scope>
    <source>
        <strain evidence="15 16">S1</strain>
    </source>
</reference>
<dbReference type="Pfam" id="PF03412">
    <property type="entry name" value="Peptidase_C39"/>
    <property type="match status" value="1"/>
</dbReference>
<keyword evidence="7" id="KW-0645">Protease</keyword>
<dbReference type="Gene3D" id="3.90.70.10">
    <property type="entry name" value="Cysteine proteinases"/>
    <property type="match status" value="1"/>
</dbReference>
<dbReference type="FunFam" id="3.40.50.300:FF:000221">
    <property type="entry name" value="Multidrug ABC transporter ATP-binding protein"/>
    <property type="match status" value="1"/>
</dbReference>
<feature type="transmembrane region" description="Helical" evidence="11">
    <location>
        <begin position="270"/>
        <end position="293"/>
    </location>
</feature>
<evidence type="ECO:0000313" key="16">
    <source>
        <dbReference type="Proteomes" id="UP000251869"/>
    </source>
</evidence>
<keyword evidence="9 11" id="KW-1133">Transmembrane helix</keyword>
<keyword evidence="3" id="KW-1003">Cell membrane</keyword>
<protein>
    <submittedName>
        <fullName evidence="15">Peptidase domain-containing ABC transporter</fullName>
    </submittedName>
</protein>
<dbReference type="GO" id="GO:0008234">
    <property type="term" value="F:cysteine-type peptidase activity"/>
    <property type="evidence" value="ECO:0007669"/>
    <property type="project" value="UniProtKB-KW"/>
</dbReference>
<keyword evidence="10 11" id="KW-0472">Membrane</keyword>
<evidence type="ECO:0000256" key="8">
    <source>
        <dbReference type="ARBA" id="ARBA00022840"/>
    </source>
</evidence>
<keyword evidence="6" id="KW-0378">Hydrolase</keyword>
<dbReference type="InterPro" id="IPR005074">
    <property type="entry name" value="Peptidase_C39"/>
</dbReference>
<sequence length="710" mass="79784">MKTKTPLIMQVQQAECGLCCAAMVLNSYNHKKTIYELRNEFTIGRDGLSLSNLKKFLQKEKMDAKIYKASQEGIPYLTTPFIALWNHNHFVVVDRVYKNSFEVLDPGLGRKKLKKDEFFGSFSGYVLDAKPTDDFTEVESAHKNPWIQLLGNLKNKTALCIGIILFTFLAMLLQLMVPILTQRFIDSFTLGGRENGILLFLIAALAISSGFLIINLFRGMLLNLLNVFLSRSMTKSVFSHMLDLSYEFFDVRSPGDLLYRLNSILAVRELISNSIIPGIVTAGTALSIAIYLFYNSLTMGLLVVCLTVLNCFFLFATKNKVTDAVDNELLQQSKTQSVMTETLYSMIFVKMSSLEKLFFNQWESAFDKAVDSFYRRSTIQNVITSISSSFQMASPLIIMAYGFYLFIEGELTLGEVIAIQTISATLFSQVNSLFSSYTQLIMADSYLKRILDITLAKTEIREDEGLSQIDSIESIEFRDVAFRYSDYSEPSLMKASFTIQKGEKIGVVGKSGSGKSTLAKLLTGLYTNTSGEILINGRTDMKINNRSIQQKIGIVPQDILLFNKSILQNITMGLDDFTVKDVEKAARMANIHDEILNMPMGYETVVSDMGLNISGGQRQRIMLARALVRNPEFLILDEATSSLDNHNERIISAYLKEMKCTTVVVAHRLQTIIDADQIIVMNQGQIAGMGTHDELIAENRVYQELYYAKG</sequence>
<keyword evidence="4 11" id="KW-0812">Transmembrane</keyword>
<dbReference type="OrthoDB" id="9762778at2"/>
<dbReference type="PROSITE" id="PS50893">
    <property type="entry name" value="ABC_TRANSPORTER_2"/>
    <property type="match status" value="1"/>
</dbReference>
<name>A0A365K3T0_9BACL</name>
<feature type="domain" description="ABC transporter" evidence="12">
    <location>
        <begin position="475"/>
        <end position="708"/>
    </location>
</feature>
<evidence type="ECO:0000256" key="5">
    <source>
        <dbReference type="ARBA" id="ARBA00022741"/>
    </source>
</evidence>
<evidence type="ECO:0000256" key="1">
    <source>
        <dbReference type="ARBA" id="ARBA00004651"/>
    </source>
</evidence>
<dbReference type="InterPro" id="IPR017871">
    <property type="entry name" value="ABC_transporter-like_CS"/>
</dbReference>
<evidence type="ECO:0000256" key="10">
    <source>
        <dbReference type="ARBA" id="ARBA00023136"/>
    </source>
</evidence>
<dbReference type="PROSITE" id="PS50929">
    <property type="entry name" value="ABC_TM1F"/>
    <property type="match status" value="1"/>
</dbReference>
<evidence type="ECO:0000259" key="12">
    <source>
        <dbReference type="PROSITE" id="PS50893"/>
    </source>
</evidence>
<dbReference type="AlphaFoldDB" id="A0A365K3T0"/>
<dbReference type="EMBL" id="QLZQ01000004">
    <property type="protein sequence ID" value="RAZ67290.1"/>
    <property type="molecule type" value="Genomic_DNA"/>
</dbReference>
<dbReference type="SUPFAM" id="SSF52540">
    <property type="entry name" value="P-loop containing nucleoside triphosphate hydrolases"/>
    <property type="match status" value="1"/>
</dbReference>
<evidence type="ECO:0000256" key="4">
    <source>
        <dbReference type="ARBA" id="ARBA00022692"/>
    </source>
</evidence>
<evidence type="ECO:0000259" key="13">
    <source>
        <dbReference type="PROSITE" id="PS50929"/>
    </source>
</evidence>
<dbReference type="PROSITE" id="PS50990">
    <property type="entry name" value="PEPTIDASE_C39"/>
    <property type="match status" value="1"/>
</dbReference>
<feature type="transmembrane region" description="Helical" evidence="11">
    <location>
        <begin position="299"/>
        <end position="316"/>
    </location>
</feature>
<dbReference type="RefSeq" id="WP_112233227.1">
    <property type="nucleotide sequence ID" value="NZ_QLZQ01000004.1"/>
</dbReference>
<keyword evidence="2" id="KW-0813">Transport</keyword>
<dbReference type="Pfam" id="PF00005">
    <property type="entry name" value="ABC_tran"/>
    <property type="match status" value="1"/>
</dbReference>
<proteinExistence type="predicted"/>
<organism evidence="15 16">
    <name type="scientific">Planococcus maitriensis</name>
    <dbReference type="NCBI Taxonomy" id="221799"/>
    <lineage>
        <taxon>Bacteria</taxon>
        <taxon>Bacillati</taxon>
        <taxon>Bacillota</taxon>
        <taxon>Bacilli</taxon>
        <taxon>Bacillales</taxon>
        <taxon>Caryophanaceae</taxon>
        <taxon>Planococcus</taxon>
    </lineage>
</organism>
<dbReference type="GO" id="GO:0005524">
    <property type="term" value="F:ATP binding"/>
    <property type="evidence" value="ECO:0007669"/>
    <property type="project" value="UniProtKB-KW"/>
</dbReference>
<dbReference type="InterPro" id="IPR036640">
    <property type="entry name" value="ABC1_TM_sf"/>
</dbReference>
<dbReference type="InterPro" id="IPR003439">
    <property type="entry name" value="ABC_transporter-like_ATP-bd"/>
</dbReference>